<organism evidence="1">
    <name type="scientific">Podoviridae sp. ct53O25</name>
    <dbReference type="NCBI Taxonomy" id="2826539"/>
    <lineage>
        <taxon>Viruses</taxon>
        <taxon>Duplodnaviria</taxon>
        <taxon>Heunggongvirae</taxon>
        <taxon>Uroviricota</taxon>
        <taxon>Caudoviricetes</taxon>
    </lineage>
</organism>
<sequence>MSGGEIFYVTFWNLFLFYRYDDSEQPPSPLKLWAF</sequence>
<protein>
    <submittedName>
        <fullName evidence="1">Uncharacterized protein</fullName>
    </submittedName>
</protein>
<accession>A0A8S5MBI1</accession>
<name>A0A8S5MBI1_9CAUD</name>
<reference evidence="1" key="1">
    <citation type="journal article" date="2021" name="Proc. Natl. Acad. Sci. U.S.A.">
        <title>A Catalog of Tens of Thousands of Viruses from Human Metagenomes Reveals Hidden Associations with Chronic Diseases.</title>
        <authorList>
            <person name="Tisza M.J."/>
            <person name="Buck C.B."/>
        </authorList>
    </citation>
    <scope>NUCLEOTIDE SEQUENCE</scope>
    <source>
        <strain evidence="1">Ct53O25</strain>
    </source>
</reference>
<evidence type="ECO:0000313" key="1">
    <source>
        <dbReference type="EMBL" id="DAD79669.1"/>
    </source>
</evidence>
<dbReference type="EMBL" id="BK014869">
    <property type="protein sequence ID" value="DAD79669.1"/>
    <property type="molecule type" value="Genomic_DNA"/>
</dbReference>
<proteinExistence type="predicted"/>